<gene>
    <name evidence="1" type="ORF">M622_01730</name>
</gene>
<dbReference type="Pfam" id="PF16290">
    <property type="entry name" value="DUF4936"/>
    <property type="match status" value="1"/>
</dbReference>
<name>S9ZEV4_9RHOO</name>
<organism evidence="1 2">
    <name type="scientific">Thauera terpenica 58Eu</name>
    <dbReference type="NCBI Taxonomy" id="1348657"/>
    <lineage>
        <taxon>Bacteria</taxon>
        <taxon>Pseudomonadati</taxon>
        <taxon>Pseudomonadota</taxon>
        <taxon>Betaproteobacteria</taxon>
        <taxon>Rhodocyclales</taxon>
        <taxon>Zoogloeaceae</taxon>
        <taxon>Thauera</taxon>
    </lineage>
</organism>
<keyword evidence="2" id="KW-1185">Reference proteome</keyword>
<accession>S9ZEV4</accession>
<dbReference type="Proteomes" id="UP000015455">
    <property type="component" value="Unassembled WGS sequence"/>
</dbReference>
<dbReference type="eggNOG" id="ENOG5033H9E">
    <property type="taxonomic scope" value="Bacteria"/>
</dbReference>
<dbReference type="OrthoDB" id="8527613at2"/>
<dbReference type="RefSeq" id="WP_021248754.1">
    <property type="nucleotide sequence ID" value="NZ_ATJV01000048.1"/>
</dbReference>
<proteinExistence type="predicted"/>
<dbReference type="AlphaFoldDB" id="S9ZEV4"/>
<reference evidence="1 2" key="1">
    <citation type="submission" date="2013-06" db="EMBL/GenBank/DDBJ databases">
        <title>Draft genome sequence of Thauera terpenica.</title>
        <authorList>
            <person name="Liu B."/>
            <person name="Frostegard A.H."/>
            <person name="Shapleigh J.P."/>
        </authorList>
    </citation>
    <scope>NUCLEOTIDE SEQUENCE [LARGE SCALE GENOMIC DNA]</scope>
    <source>
        <strain evidence="1 2">58Eu</strain>
    </source>
</reference>
<evidence type="ECO:0000313" key="1">
    <source>
        <dbReference type="EMBL" id="EPZ15915.1"/>
    </source>
</evidence>
<dbReference type="InterPro" id="IPR032556">
    <property type="entry name" value="DUF4936"/>
</dbReference>
<dbReference type="STRING" id="1348657.M622_01730"/>
<evidence type="ECO:0008006" key="3">
    <source>
        <dbReference type="Google" id="ProtNLM"/>
    </source>
</evidence>
<dbReference type="PATRIC" id="fig|1348657.5.peg.1321"/>
<protein>
    <recommendedName>
        <fullName evidence="3">DUF4936 domain-containing protein</fullName>
    </recommendedName>
</protein>
<evidence type="ECO:0000313" key="2">
    <source>
        <dbReference type="Proteomes" id="UP000015455"/>
    </source>
</evidence>
<dbReference type="EMBL" id="ATJV01000048">
    <property type="protein sequence ID" value="EPZ15915.1"/>
    <property type="molecule type" value="Genomic_DNA"/>
</dbReference>
<sequence length="100" mass="11135">MTSTPVLGLYIYYRLRADLDADIAHASVRAMQAALERATGIAGRLLQRADDASTWMEIYEGVTEHAAFMHALERETAAHQLADVLASGSVRHLECFMEKR</sequence>
<comment type="caution">
    <text evidence="1">The sequence shown here is derived from an EMBL/GenBank/DDBJ whole genome shotgun (WGS) entry which is preliminary data.</text>
</comment>